<dbReference type="InterPro" id="IPR013196">
    <property type="entry name" value="HTH_11"/>
</dbReference>
<dbReference type="PANTHER" id="PTHR40068">
    <property type="entry name" value="TRANSCRIPTION REPRESSOR NIAR-RELATED"/>
    <property type="match status" value="1"/>
</dbReference>
<dbReference type="PIRSF" id="PIRSF037847">
    <property type="entry name" value="NiaR"/>
    <property type="match status" value="1"/>
</dbReference>
<dbReference type="SUPFAM" id="SSF75500">
    <property type="entry name" value="Putative transcriptional regulator TM1602, C-terminal domain"/>
    <property type="match status" value="1"/>
</dbReference>
<dbReference type="EMBL" id="JACHHK010000001">
    <property type="protein sequence ID" value="MBB5182373.1"/>
    <property type="molecule type" value="Genomic_DNA"/>
</dbReference>
<sequence length="172" mass="19160">MNASQRRERIVNALDGSDRPISAAALAKQYHVSRQIIVGDVALLRASGHNILATPRGYILEHPDQQNVYRIACRHNAEQMQEELYAIVDEGCTVIDVIVSHPIYGQLTGQLNLSNRHDVDEFVRKSRASNSTPISALTDGIHLHTLRSPDPGAVQRVRTKLKEMGILYTNET</sequence>
<dbReference type="RefSeq" id="WP_221247930.1">
    <property type="nucleotide sequence ID" value="NZ_JACHHK010000001.1"/>
</dbReference>
<feature type="binding site" evidence="1">
    <location>
        <position position="83"/>
    </location>
    <ligand>
        <name>Ni(2+)</name>
        <dbReference type="ChEBI" id="CHEBI:49786"/>
    </ligand>
</feature>
<dbReference type="GO" id="GO:0046872">
    <property type="term" value="F:metal ion binding"/>
    <property type="evidence" value="ECO:0007669"/>
    <property type="project" value="UniProtKB-KW"/>
</dbReference>
<protein>
    <recommendedName>
        <fullName evidence="6">Transcription repressor NadR</fullName>
    </recommendedName>
</protein>
<dbReference type="InterPro" id="IPR004173">
    <property type="entry name" value="3H_domain"/>
</dbReference>
<reference evidence="4 5" key="1">
    <citation type="submission" date="2020-08" db="EMBL/GenBank/DDBJ databases">
        <title>Genomic Encyclopedia of Type Strains, Phase IV (KMG-IV): sequencing the most valuable type-strain genomes for metagenomic binning, comparative biology and taxonomic classification.</title>
        <authorList>
            <person name="Goeker M."/>
        </authorList>
    </citation>
    <scope>NUCLEOTIDE SEQUENCE [LARGE SCALE GENOMIC DNA]</scope>
    <source>
        <strain evidence="4 5">DSM 25799</strain>
    </source>
</reference>
<keyword evidence="5" id="KW-1185">Reference proteome</keyword>
<dbReference type="Gene3D" id="3.30.1340.20">
    <property type="entry name" value="3H domain"/>
    <property type="match status" value="1"/>
</dbReference>
<dbReference type="InterPro" id="IPR036390">
    <property type="entry name" value="WH_DNA-bd_sf"/>
</dbReference>
<comment type="caution">
    <text evidence="4">The sequence shown here is derived from an EMBL/GenBank/DDBJ whole genome shotgun (WGS) entry which is preliminary data.</text>
</comment>
<organism evidence="4 5">
    <name type="scientific">Catenisphaera adipataccumulans</name>
    <dbReference type="NCBI Taxonomy" id="700500"/>
    <lineage>
        <taxon>Bacteria</taxon>
        <taxon>Bacillati</taxon>
        <taxon>Bacillota</taxon>
        <taxon>Erysipelotrichia</taxon>
        <taxon>Erysipelotrichales</taxon>
        <taxon>Erysipelotrichaceae</taxon>
        <taxon>Catenisphaera</taxon>
    </lineage>
</organism>
<feature type="domain" description="Helix-turn-helix type 11" evidence="3">
    <location>
        <begin position="6"/>
        <end position="59"/>
    </location>
</feature>
<feature type="binding site" evidence="1">
    <location>
        <position position="75"/>
    </location>
    <ligand>
        <name>Ni(2+)</name>
        <dbReference type="ChEBI" id="CHEBI:49786"/>
    </ligand>
</feature>
<dbReference type="InterPro" id="IPR036388">
    <property type="entry name" value="WH-like_DNA-bd_sf"/>
</dbReference>
<dbReference type="Proteomes" id="UP000539953">
    <property type="component" value="Unassembled WGS sequence"/>
</dbReference>
<feature type="binding site" evidence="1">
    <location>
        <position position="144"/>
    </location>
    <ligand>
        <name>Ni(2+)</name>
        <dbReference type="ChEBI" id="CHEBI:49786"/>
    </ligand>
</feature>
<keyword evidence="1" id="KW-0479">Metal-binding</keyword>
<dbReference type="Pfam" id="PF08279">
    <property type="entry name" value="HTH_11"/>
    <property type="match status" value="1"/>
</dbReference>
<feature type="domain" description="3H" evidence="2">
    <location>
        <begin position="71"/>
        <end position="167"/>
    </location>
</feature>
<name>A0A7W8CXQ2_9FIRM</name>
<evidence type="ECO:0000259" key="3">
    <source>
        <dbReference type="Pfam" id="PF08279"/>
    </source>
</evidence>
<evidence type="ECO:0000259" key="2">
    <source>
        <dbReference type="Pfam" id="PF02829"/>
    </source>
</evidence>
<dbReference type="InterPro" id="IPR026043">
    <property type="entry name" value="NadR"/>
</dbReference>
<feature type="binding site" evidence="1">
    <location>
        <position position="142"/>
    </location>
    <ligand>
        <name>Ni(2+)</name>
        <dbReference type="ChEBI" id="CHEBI:49786"/>
    </ligand>
</feature>
<evidence type="ECO:0008006" key="6">
    <source>
        <dbReference type="Google" id="ProtNLM"/>
    </source>
</evidence>
<dbReference type="Pfam" id="PF02829">
    <property type="entry name" value="3H"/>
    <property type="match status" value="1"/>
</dbReference>
<dbReference type="SUPFAM" id="SSF46785">
    <property type="entry name" value="Winged helix' DNA-binding domain"/>
    <property type="match status" value="1"/>
</dbReference>
<dbReference type="PANTHER" id="PTHR40068:SF1">
    <property type="entry name" value="TRANSCRIPTION REPRESSOR NIAR-RELATED"/>
    <property type="match status" value="1"/>
</dbReference>
<proteinExistence type="predicted"/>
<dbReference type="Gene3D" id="1.10.10.10">
    <property type="entry name" value="Winged helix-like DNA-binding domain superfamily/Winged helix DNA-binding domain"/>
    <property type="match status" value="1"/>
</dbReference>
<keyword evidence="1" id="KW-0533">Nickel</keyword>
<evidence type="ECO:0000313" key="4">
    <source>
        <dbReference type="EMBL" id="MBB5182373.1"/>
    </source>
</evidence>
<dbReference type="AlphaFoldDB" id="A0A7W8CXQ2"/>
<accession>A0A7W8CXQ2</accession>
<evidence type="ECO:0000256" key="1">
    <source>
        <dbReference type="PIRSR" id="PIRSR037847-1"/>
    </source>
</evidence>
<gene>
    <name evidence="4" type="ORF">HNQ47_000376</name>
</gene>
<dbReference type="InterPro" id="IPR035922">
    <property type="entry name" value="3H_dom_sf"/>
</dbReference>
<evidence type="ECO:0000313" key="5">
    <source>
        <dbReference type="Proteomes" id="UP000539953"/>
    </source>
</evidence>